<gene>
    <name evidence="1" type="ORF">HPBE_LOCUS19754</name>
</gene>
<reference evidence="1 2" key="1">
    <citation type="submission" date="2018-11" db="EMBL/GenBank/DDBJ databases">
        <authorList>
            <consortium name="Pathogen Informatics"/>
        </authorList>
    </citation>
    <scope>NUCLEOTIDE SEQUENCE [LARGE SCALE GENOMIC DNA]</scope>
</reference>
<sequence length="112" mass="12439">MQAAFVEGTNLVMVWIIQDKTSDNCYDETQCPKAEPSEVPFGFERVPPLDPSEKCTGVPHRKPARSHSMCYNTLHEVGKFPCSFSPSMTSTSWLAALFCLVALRVLAVSSFH</sequence>
<dbReference type="OrthoDB" id="5781115at2759"/>
<name>A0A183GC77_HELPZ</name>
<evidence type="ECO:0000313" key="2">
    <source>
        <dbReference type="Proteomes" id="UP000050761"/>
    </source>
</evidence>
<reference evidence="3" key="2">
    <citation type="submission" date="2019-09" db="UniProtKB">
        <authorList>
            <consortium name="WormBaseParasite"/>
        </authorList>
    </citation>
    <scope>IDENTIFICATION</scope>
</reference>
<dbReference type="EMBL" id="UZAH01031595">
    <property type="protein sequence ID" value="VDP16552.1"/>
    <property type="molecule type" value="Genomic_DNA"/>
</dbReference>
<evidence type="ECO:0000313" key="1">
    <source>
        <dbReference type="EMBL" id="VDP16552.1"/>
    </source>
</evidence>
<evidence type="ECO:0000313" key="3">
    <source>
        <dbReference type="WBParaSite" id="HPBE_0001975501-mRNA-1"/>
    </source>
</evidence>
<organism evidence="2 3">
    <name type="scientific">Heligmosomoides polygyrus</name>
    <name type="common">Parasitic roundworm</name>
    <dbReference type="NCBI Taxonomy" id="6339"/>
    <lineage>
        <taxon>Eukaryota</taxon>
        <taxon>Metazoa</taxon>
        <taxon>Ecdysozoa</taxon>
        <taxon>Nematoda</taxon>
        <taxon>Chromadorea</taxon>
        <taxon>Rhabditida</taxon>
        <taxon>Rhabditina</taxon>
        <taxon>Rhabditomorpha</taxon>
        <taxon>Strongyloidea</taxon>
        <taxon>Heligmosomidae</taxon>
        <taxon>Heligmosomoides</taxon>
    </lineage>
</organism>
<accession>A0A3P8APH2</accession>
<dbReference type="AlphaFoldDB" id="A0A183GC77"/>
<dbReference type="Proteomes" id="UP000050761">
    <property type="component" value="Unassembled WGS sequence"/>
</dbReference>
<proteinExistence type="predicted"/>
<keyword evidence="2" id="KW-1185">Reference proteome</keyword>
<accession>A0A183GC77</accession>
<protein>
    <submittedName>
        <fullName evidence="3">Secreted protein</fullName>
    </submittedName>
</protein>
<dbReference type="WBParaSite" id="HPBE_0001975501-mRNA-1">
    <property type="protein sequence ID" value="HPBE_0001975501-mRNA-1"/>
    <property type="gene ID" value="HPBE_0001975501"/>
</dbReference>